<accession>A0ABV5SBR8</accession>
<name>A0ABV5SBR8_9ACTN</name>
<dbReference type="Proteomes" id="UP001589532">
    <property type="component" value="Unassembled WGS sequence"/>
</dbReference>
<reference evidence="1 2" key="1">
    <citation type="submission" date="2024-09" db="EMBL/GenBank/DDBJ databases">
        <authorList>
            <person name="Sun Q."/>
            <person name="Mori K."/>
        </authorList>
    </citation>
    <scope>NUCLEOTIDE SEQUENCE [LARGE SCALE GENOMIC DNA]</scope>
    <source>
        <strain evidence="1 2">JCM 3143</strain>
    </source>
</reference>
<evidence type="ECO:0000313" key="1">
    <source>
        <dbReference type="EMBL" id="MFB9629129.1"/>
    </source>
</evidence>
<sequence length="75" mass="7713">MCAPAGAAAEVAPLLREAGANVLLASCVDNAATRQSDPPITAIDLRPKEAGRAARSCCSSCCPGPRRWAPSAYTR</sequence>
<organism evidence="1 2">
    <name type="scientific">Nonomuraea helvata</name>
    <dbReference type="NCBI Taxonomy" id="37484"/>
    <lineage>
        <taxon>Bacteria</taxon>
        <taxon>Bacillati</taxon>
        <taxon>Actinomycetota</taxon>
        <taxon>Actinomycetes</taxon>
        <taxon>Streptosporangiales</taxon>
        <taxon>Streptosporangiaceae</taxon>
        <taxon>Nonomuraea</taxon>
    </lineage>
</organism>
<comment type="caution">
    <text evidence="1">The sequence shown here is derived from an EMBL/GenBank/DDBJ whole genome shotgun (WGS) entry which is preliminary data.</text>
</comment>
<proteinExistence type="predicted"/>
<keyword evidence="2" id="KW-1185">Reference proteome</keyword>
<protein>
    <submittedName>
        <fullName evidence="1">Uncharacterized protein</fullName>
    </submittedName>
</protein>
<dbReference type="RefSeq" id="WP_344985968.1">
    <property type="nucleotide sequence ID" value="NZ_BAAAXV010000001.1"/>
</dbReference>
<evidence type="ECO:0000313" key="2">
    <source>
        <dbReference type="Proteomes" id="UP001589532"/>
    </source>
</evidence>
<gene>
    <name evidence="1" type="ORF">ACFFSA_39150</name>
</gene>
<dbReference type="EMBL" id="JBHMBW010000054">
    <property type="protein sequence ID" value="MFB9629129.1"/>
    <property type="molecule type" value="Genomic_DNA"/>
</dbReference>